<keyword evidence="3" id="KW-0456">Lyase</keyword>
<dbReference type="SUPFAM" id="SSF51182">
    <property type="entry name" value="RmlC-like cupins"/>
    <property type="match status" value="1"/>
</dbReference>
<comment type="catalytic activity">
    <reaction evidence="4">
        <text>(S)-ureidoglycolate = urea + glyoxylate</text>
        <dbReference type="Rhea" id="RHEA:11304"/>
        <dbReference type="ChEBI" id="CHEBI:16199"/>
        <dbReference type="ChEBI" id="CHEBI:36655"/>
        <dbReference type="ChEBI" id="CHEBI:57296"/>
        <dbReference type="EC" id="4.3.2.3"/>
    </reaction>
</comment>
<dbReference type="InterPro" id="IPR011051">
    <property type="entry name" value="RmlC_Cupin_sf"/>
</dbReference>
<proteinExistence type="predicted"/>
<keyword evidence="6" id="KW-1185">Reference proteome</keyword>
<evidence type="ECO:0000256" key="2">
    <source>
        <dbReference type="ARBA" id="ARBA00022631"/>
    </source>
</evidence>
<evidence type="ECO:0000256" key="4">
    <source>
        <dbReference type="ARBA" id="ARBA00047684"/>
    </source>
</evidence>
<dbReference type="InterPro" id="IPR007247">
    <property type="entry name" value="Ureidogly_lyase"/>
</dbReference>
<evidence type="ECO:0000256" key="3">
    <source>
        <dbReference type="ARBA" id="ARBA00023239"/>
    </source>
</evidence>
<keyword evidence="2" id="KW-0659">Purine metabolism</keyword>
<reference evidence="5 6" key="1">
    <citation type="journal article" date="2024" name="IMA Fungus">
        <title>IMA Genome - F19 : A genome assembly and annotation guide to empower mycologists, including annotated draft genome sequences of Ceratocystis pirilliformis, Diaporthe australafricana, Fusarium ophioides, Paecilomyces lecythidis, and Sporothrix stenoceras.</title>
        <authorList>
            <person name="Aylward J."/>
            <person name="Wilson A.M."/>
            <person name="Visagie C.M."/>
            <person name="Spraker J."/>
            <person name="Barnes I."/>
            <person name="Buitendag C."/>
            <person name="Ceriani C."/>
            <person name="Del Mar Angel L."/>
            <person name="du Plessis D."/>
            <person name="Fuchs T."/>
            <person name="Gasser K."/>
            <person name="Kramer D."/>
            <person name="Li W."/>
            <person name="Munsamy K."/>
            <person name="Piso A."/>
            <person name="Price J.L."/>
            <person name="Sonnekus B."/>
            <person name="Thomas C."/>
            <person name="van der Nest A."/>
            <person name="van Dijk A."/>
            <person name="van Heerden A."/>
            <person name="van Vuuren N."/>
            <person name="Yilmaz N."/>
            <person name="Duong T.A."/>
            <person name="van der Merwe N.A."/>
            <person name="Wingfield M.J."/>
            <person name="Wingfield B.D."/>
        </authorList>
    </citation>
    <scope>NUCLEOTIDE SEQUENCE [LARGE SCALE GENOMIC DNA]</scope>
    <source>
        <strain evidence="5 6">CMW 5346</strain>
    </source>
</reference>
<dbReference type="Proteomes" id="UP001583186">
    <property type="component" value="Unassembled WGS sequence"/>
</dbReference>
<dbReference type="PANTHER" id="PTHR21221:SF1">
    <property type="entry name" value="UREIDOGLYCOLATE LYASE"/>
    <property type="match status" value="1"/>
</dbReference>
<organism evidence="5 6">
    <name type="scientific">Sporothrix stenoceras</name>
    <dbReference type="NCBI Taxonomy" id="5173"/>
    <lineage>
        <taxon>Eukaryota</taxon>
        <taxon>Fungi</taxon>
        <taxon>Dikarya</taxon>
        <taxon>Ascomycota</taxon>
        <taxon>Pezizomycotina</taxon>
        <taxon>Sordariomycetes</taxon>
        <taxon>Sordariomycetidae</taxon>
        <taxon>Ophiostomatales</taxon>
        <taxon>Ophiostomataceae</taxon>
        <taxon>Sporothrix</taxon>
    </lineage>
</organism>
<evidence type="ECO:0008006" key="7">
    <source>
        <dbReference type="Google" id="ProtNLM"/>
    </source>
</evidence>
<dbReference type="CDD" id="cd20298">
    <property type="entry name" value="cupin_UAH"/>
    <property type="match status" value="1"/>
</dbReference>
<dbReference type="PANTHER" id="PTHR21221">
    <property type="entry name" value="UREIDOGLYCOLATE HYDROLASE"/>
    <property type="match status" value="1"/>
</dbReference>
<dbReference type="Pfam" id="PF04115">
    <property type="entry name" value="Ureidogly_lyase"/>
    <property type="match status" value="1"/>
</dbReference>
<dbReference type="EMBL" id="JAWCUI010000038">
    <property type="protein sequence ID" value="KAL1893318.1"/>
    <property type="molecule type" value="Genomic_DNA"/>
</dbReference>
<evidence type="ECO:0000313" key="5">
    <source>
        <dbReference type="EMBL" id="KAL1893318.1"/>
    </source>
</evidence>
<dbReference type="InterPro" id="IPR047233">
    <property type="entry name" value="UAH_cupin"/>
</dbReference>
<gene>
    <name evidence="5" type="ORF">Sste5346_006495</name>
</gene>
<comment type="subunit">
    <text evidence="1">Homodimer.</text>
</comment>
<dbReference type="InterPro" id="IPR024060">
    <property type="entry name" value="Ureidoglycolate_lyase_dom_sf"/>
</dbReference>
<comment type="caution">
    <text evidence="5">The sequence shown here is derived from an EMBL/GenBank/DDBJ whole genome shotgun (WGS) entry which is preliminary data.</text>
</comment>
<name>A0ABR3YY78_9PEZI</name>
<protein>
    <recommendedName>
        <fullName evidence="7">Ureidoglycolate hydrolase</fullName>
    </recommendedName>
</protein>
<accession>A0ABR3YY78</accession>
<evidence type="ECO:0000256" key="1">
    <source>
        <dbReference type="ARBA" id="ARBA00011738"/>
    </source>
</evidence>
<dbReference type="Gene3D" id="2.60.120.480">
    <property type="entry name" value="Ureidoglycolate hydrolase"/>
    <property type="match status" value="1"/>
</dbReference>
<evidence type="ECO:0000313" key="6">
    <source>
        <dbReference type="Proteomes" id="UP001583186"/>
    </source>
</evidence>
<sequence length="190" mass="21110">MTLSILCQPLRAADYAPYGGVISTDVVTDRTVVVNNGTARRTPEVVPTINKYSEAPSQTPARTVLNVSLASPREVQPWEGEEEGKRVMKIKMLERHRFSTQSFVPMGADIQYLVVVTQNKSECDDSPDLDKLQGFVARDKQGVCYAPGVWHAPMAVIDNPVSFAIVQHVNGVADEDCQFYHLDEEIEIVF</sequence>